<dbReference type="PANTHER" id="PTHR30383">
    <property type="entry name" value="THIOESTERASE 1/PROTEASE 1/LYSOPHOSPHOLIPASE L1"/>
    <property type="match status" value="1"/>
</dbReference>
<dbReference type="InterPro" id="IPR013830">
    <property type="entry name" value="SGNH_hydro"/>
</dbReference>
<feature type="chain" id="PRO_5022166431" evidence="1">
    <location>
        <begin position="20"/>
        <end position="233"/>
    </location>
</feature>
<dbReference type="EMBL" id="VOEI01000003">
    <property type="protein sequence ID" value="TWR26190.1"/>
    <property type="molecule type" value="Genomic_DNA"/>
</dbReference>
<dbReference type="Proteomes" id="UP000318010">
    <property type="component" value="Unassembled WGS sequence"/>
</dbReference>
<keyword evidence="1" id="KW-0732">Signal</keyword>
<protein>
    <submittedName>
        <fullName evidence="3">Acylhydrolase</fullName>
    </submittedName>
</protein>
<dbReference type="PANTHER" id="PTHR30383:SF5">
    <property type="entry name" value="SGNH HYDROLASE-TYPE ESTERASE DOMAIN-CONTAINING PROTEIN"/>
    <property type="match status" value="1"/>
</dbReference>
<comment type="caution">
    <text evidence="3">The sequence shown here is derived from an EMBL/GenBank/DDBJ whole genome shotgun (WGS) entry which is preliminary data.</text>
</comment>
<evidence type="ECO:0000313" key="4">
    <source>
        <dbReference type="Proteomes" id="UP000318010"/>
    </source>
</evidence>
<evidence type="ECO:0000313" key="3">
    <source>
        <dbReference type="EMBL" id="TWR26190.1"/>
    </source>
</evidence>
<evidence type="ECO:0000256" key="1">
    <source>
        <dbReference type="SAM" id="SignalP"/>
    </source>
</evidence>
<dbReference type="GO" id="GO:0004622">
    <property type="term" value="F:phosphatidylcholine lysophospholipase activity"/>
    <property type="evidence" value="ECO:0007669"/>
    <property type="project" value="TreeGrafter"/>
</dbReference>
<sequence>MKKTLLVLALFAFINKRSAAQDWPNLAKYQEENTKVMAEANPGNRVVFMGNSITEGWKRVDPDFFEANKNYIDRGISGQTTPQMVLRFRQDVIDLKPAVVTILAGTNDIAGNTGPATLEQIFGNIQTMAQLAATYKIKVVICSILPVFDYPWKTGLQPAGKIITLNSMLKEFAQKNGFYYLDYHSLMKDDRDGLRAELGNDGVHPNKDGYAIMEKAVQPVIAKALSEKPKKRK</sequence>
<keyword evidence="3" id="KW-0378">Hydrolase</keyword>
<dbReference type="Pfam" id="PF13472">
    <property type="entry name" value="Lipase_GDSL_2"/>
    <property type="match status" value="1"/>
</dbReference>
<dbReference type="AlphaFoldDB" id="A0A563U4B3"/>
<dbReference type="Gene3D" id="3.40.50.1110">
    <property type="entry name" value="SGNH hydrolase"/>
    <property type="match status" value="1"/>
</dbReference>
<dbReference type="RefSeq" id="WP_146271376.1">
    <property type="nucleotide sequence ID" value="NZ_VOEI01000003.1"/>
</dbReference>
<gene>
    <name evidence="3" type="ORF">FPZ42_11220</name>
</gene>
<proteinExistence type="predicted"/>
<keyword evidence="4" id="KW-1185">Reference proteome</keyword>
<feature type="signal peptide" evidence="1">
    <location>
        <begin position="1"/>
        <end position="19"/>
    </location>
</feature>
<dbReference type="SUPFAM" id="SSF52266">
    <property type="entry name" value="SGNH hydrolase"/>
    <property type="match status" value="1"/>
</dbReference>
<evidence type="ECO:0000259" key="2">
    <source>
        <dbReference type="Pfam" id="PF13472"/>
    </source>
</evidence>
<dbReference type="InterPro" id="IPR051532">
    <property type="entry name" value="Ester_Hydrolysis_Enzymes"/>
</dbReference>
<dbReference type="CDD" id="cd04501">
    <property type="entry name" value="SGNH_hydrolase_like_4"/>
    <property type="match status" value="1"/>
</dbReference>
<dbReference type="InterPro" id="IPR036514">
    <property type="entry name" value="SGNH_hydro_sf"/>
</dbReference>
<dbReference type="OrthoDB" id="9794725at2"/>
<name>A0A563U4B3_9SPHI</name>
<organism evidence="3 4">
    <name type="scientific">Mucilaginibacter achroorhodeus</name>
    <dbReference type="NCBI Taxonomy" id="2599294"/>
    <lineage>
        <taxon>Bacteria</taxon>
        <taxon>Pseudomonadati</taxon>
        <taxon>Bacteroidota</taxon>
        <taxon>Sphingobacteriia</taxon>
        <taxon>Sphingobacteriales</taxon>
        <taxon>Sphingobacteriaceae</taxon>
        <taxon>Mucilaginibacter</taxon>
    </lineage>
</organism>
<accession>A0A563U4B3</accession>
<reference evidence="3 4" key="1">
    <citation type="submission" date="2019-07" db="EMBL/GenBank/DDBJ databases">
        <authorList>
            <person name="Kim J."/>
        </authorList>
    </citation>
    <scope>NUCLEOTIDE SEQUENCE [LARGE SCALE GENOMIC DNA]</scope>
    <source>
        <strain evidence="3 4">MJ1a</strain>
    </source>
</reference>
<feature type="domain" description="SGNH hydrolase-type esterase" evidence="2">
    <location>
        <begin position="48"/>
        <end position="212"/>
    </location>
</feature>